<dbReference type="EMBL" id="JBHUOM010000002">
    <property type="protein sequence ID" value="MFD2933811.1"/>
    <property type="molecule type" value="Genomic_DNA"/>
</dbReference>
<keyword evidence="3" id="KW-1185">Reference proteome</keyword>
<sequence>MKHWLCILFCGSMLLSSACNKQPAAPQTRPFYLGITPWPADFTTPEVEAAYRFVDEHCDIISHHFDEGIPYEEAYTNSNWPTALLADLQTRKSKTPAGKKILLSSSVLALTRNQKAPYSRYATTLTTTTKNQWEALPFNDARVVTAYVNFMKLLIDTLQPDFINYAVESNVESWNLTTFDQYKEFVSQVYQQLKRAYPTTPILLSFMVNETLQSLNFARQLVPYTDYLALSAYPYTNVSSSAGGTTDPALFPATYFSRFLDLAPGKPLCFAETGYIAQSLSIPAFGLTKLGTDAWQDAYLQLICGLVNERKGKFIIWFCHKDYNAGLSQLKQAGVYQDLFALWADTGLVDEDNVPRPAYQTWLMWMSRAVTE</sequence>
<evidence type="ECO:0008006" key="4">
    <source>
        <dbReference type="Google" id="ProtNLM"/>
    </source>
</evidence>
<evidence type="ECO:0000313" key="2">
    <source>
        <dbReference type="EMBL" id="MFD2933811.1"/>
    </source>
</evidence>
<proteinExistence type="predicted"/>
<reference evidence="3" key="1">
    <citation type="journal article" date="2019" name="Int. J. Syst. Evol. Microbiol.">
        <title>The Global Catalogue of Microorganisms (GCM) 10K type strain sequencing project: providing services to taxonomists for standard genome sequencing and annotation.</title>
        <authorList>
            <consortium name="The Broad Institute Genomics Platform"/>
            <consortium name="The Broad Institute Genome Sequencing Center for Infectious Disease"/>
            <person name="Wu L."/>
            <person name="Ma J."/>
        </authorList>
    </citation>
    <scope>NUCLEOTIDE SEQUENCE [LARGE SCALE GENOMIC DNA]</scope>
    <source>
        <strain evidence="3">KCTC 52490</strain>
    </source>
</reference>
<name>A0ABW6AEF5_9BACT</name>
<comment type="caution">
    <text evidence="2">The sequence shown here is derived from an EMBL/GenBank/DDBJ whole genome shotgun (WGS) entry which is preliminary data.</text>
</comment>
<gene>
    <name evidence="2" type="ORF">ACFS25_08470</name>
</gene>
<evidence type="ECO:0000313" key="3">
    <source>
        <dbReference type="Proteomes" id="UP001597512"/>
    </source>
</evidence>
<dbReference type="Gene3D" id="3.20.20.80">
    <property type="entry name" value="Glycosidases"/>
    <property type="match status" value="1"/>
</dbReference>
<dbReference type="SUPFAM" id="SSF51445">
    <property type="entry name" value="(Trans)glycosidases"/>
    <property type="match status" value="1"/>
</dbReference>
<evidence type="ECO:0000256" key="1">
    <source>
        <dbReference type="SAM" id="SignalP"/>
    </source>
</evidence>
<accession>A0ABW6AEF5</accession>
<dbReference type="InterPro" id="IPR017853">
    <property type="entry name" value="GH"/>
</dbReference>
<dbReference type="PROSITE" id="PS51257">
    <property type="entry name" value="PROKAR_LIPOPROTEIN"/>
    <property type="match status" value="1"/>
</dbReference>
<dbReference type="RefSeq" id="WP_381498621.1">
    <property type="nucleotide sequence ID" value="NZ_JBHUOM010000002.1"/>
</dbReference>
<keyword evidence="1" id="KW-0732">Signal</keyword>
<organism evidence="2 3">
    <name type="scientific">Spirosoma flavum</name>
    <dbReference type="NCBI Taxonomy" id="2048557"/>
    <lineage>
        <taxon>Bacteria</taxon>
        <taxon>Pseudomonadati</taxon>
        <taxon>Bacteroidota</taxon>
        <taxon>Cytophagia</taxon>
        <taxon>Cytophagales</taxon>
        <taxon>Cytophagaceae</taxon>
        <taxon>Spirosoma</taxon>
    </lineage>
</organism>
<protein>
    <recommendedName>
        <fullName evidence="4">Arabinogalactan endo-beta-1,4-galactanase</fullName>
    </recommendedName>
</protein>
<feature type="signal peptide" evidence="1">
    <location>
        <begin position="1"/>
        <end position="21"/>
    </location>
</feature>
<feature type="chain" id="PRO_5045694649" description="Arabinogalactan endo-beta-1,4-galactanase" evidence="1">
    <location>
        <begin position="22"/>
        <end position="372"/>
    </location>
</feature>
<dbReference type="Proteomes" id="UP001597512">
    <property type="component" value="Unassembled WGS sequence"/>
</dbReference>